<reference evidence="2 3" key="1">
    <citation type="submission" date="2020-06" db="EMBL/GenBank/DDBJ databases">
        <authorList>
            <person name="Li R."/>
            <person name="Bekaert M."/>
        </authorList>
    </citation>
    <scope>NUCLEOTIDE SEQUENCE [LARGE SCALE GENOMIC DNA]</scope>
    <source>
        <strain evidence="3">wild</strain>
    </source>
</reference>
<dbReference type="InterPro" id="IPR043128">
    <property type="entry name" value="Rev_trsase/Diguanyl_cyclase"/>
</dbReference>
<evidence type="ECO:0000259" key="1">
    <source>
        <dbReference type="PROSITE" id="PS50878"/>
    </source>
</evidence>
<dbReference type="InterPro" id="IPR000477">
    <property type="entry name" value="RT_dom"/>
</dbReference>
<dbReference type="InterPro" id="IPR051320">
    <property type="entry name" value="Viral_Replic_Matur_Polypro"/>
</dbReference>
<dbReference type="OrthoDB" id="5860913at2759"/>
<dbReference type="InterPro" id="IPR043502">
    <property type="entry name" value="DNA/RNA_pol_sf"/>
</dbReference>
<dbReference type="Pfam" id="PF00078">
    <property type="entry name" value="RVT_1"/>
    <property type="match status" value="1"/>
</dbReference>
<dbReference type="PROSITE" id="PS50878">
    <property type="entry name" value="RT_POL"/>
    <property type="match status" value="1"/>
</dbReference>
<accession>A0A6J8ABE1</accession>
<dbReference type="AlphaFoldDB" id="A0A6J8ABE1"/>
<dbReference type="Proteomes" id="UP000507470">
    <property type="component" value="Unassembled WGS sequence"/>
</dbReference>
<dbReference type="PANTHER" id="PTHR33064:SF37">
    <property type="entry name" value="RIBONUCLEASE H"/>
    <property type="match status" value="1"/>
</dbReference>
<evidence type="ECO:0000313" key="3">
    <source>
        <dbReference type="Proteomes" id="UP000507470"/>
    </source>
</evidence>
<name>A0A6J8ABE1_MYTCO</name>
<dbReference type="PANTHER" id="PTHR33064">
    <property type="entry name" value="POL PROTEIN"/>
    <property type="match status" value="1"/>
</dbReference>
<proteinExistence type="predicted"/>
<dbReference type="Gene3D" id="3.30.70.270">
    <property type="match status" value="2"/>
</dbReference>
<dbReference type="FunFam" id="3.30.70.270:FF:000003">
    <property type="entry name" value="Transposon Ty3-G Gag-Pol polyprotein"/>
    <property type="match status" value="1"/>
</dbReference>
<dbReference type="EMBL" id="CACVKT020000962">
    <property type="protein sequence ID" value="CAC5364272.1"/>
    <property type="molecule type" value="Genomic_DNA"/>
</dbReference>
<protein>
    <submittedName>
        <fullName evidence="2">Retrovirus-related Pol polyprotein from transposon 297,Retrovirus-related Pol polyprotein from transposon 17.6</fullName>
    </submittedName>
</protein>
<gene>
    <name evidence="2" type="ORF">MCOR_5380</name>
</gene>
<dbReference type="FunFam" id="3.30.70.270:FF:000020">
    <property type="entry name" value="Transposon Tf2-6 polyprotein-like Protein"/>
    <property type="match status" value="1"/>
</dbReference>
<keyword evidence="3" id="KW-1185">Reference proteome</keyword>
<organism evidence="2 3">
    <name type="scientific">Mytilus coruscus</name>
    <name type="common">Sea mussel</name>
    <dbReference type="NCBI Taxonomy" id="42192"/>
    <lineage>
        <taxon>Eukaryota</taxon>
        <taxon>Metazoa</taxon>
        <taxon>Spiralia</taxon>
        <taxon>Lophotrochozoa</taxon>
        <taxon>Mollusca</taxon>
        <taxon>Bivalvia</taxon>
        <taxon>Autobranchia</taxon>
        <taxon>Pteriomorphia</taxon>
        <taxon>Mytilida</taxon>
        <taxon>Mytiloidea</taxon>
        <taxon>Mytilidae</taxon>
        <taxon>Mytilinae</taxon>
        <taxon>Mytilus</taxon>
    </lineage>
</organism>
<evidence type="ECO:0000313" key="2">
    <source>
        <dbReference type="EMBL" id="CAC5364272.1"/>
    </source>
</evidence>
<feature type="domain" description="Reverse transcriptase" evidence="1">
    <location>
        <begin position="1"/>
        <end position="67"/>
    </location>
</feature>
<dbReference type="SUPFAM" id="SSF56672">
    <property type="entry name" value="DNA/RNA polymerases"/>
    <property type="match status" value="1"/>
</dbReference>
<sequence length="151" mass="17781">MEAMLRGLNWKSSLVYLDDVLVFCRTFQDHLLHLQHVFERLRNTGLKLHPSKCNFAKQKVRYIGHIVNSEGISPDPEKVTAIRTYPTPTNIKQLRAFLGLSKYYHRFMKNYSKIASPLHQLTRKFIKFIWTEQCQTAFDELKESLSQPQIL</sequence>